<dbReference type="AlphaFoldDB" id="A0A9D1ECX1"/>
<evidence type="ECO:0000313" key="5">
    <source>
        <dbReference type="EMBL" id="HIR87954.1"/>
    </source>
</evidence>
<dbReference type="EMBL" id="DVHN01000038">
    <property type="protein sequence ID" value="HIR87954.1"/>
    <property type="molecule type" value="Genomic_DNA"/>
</dbReference>
<dbReference type="InterPro" id="IPR036318">
    <property type="entry name" value="FAD-bd_PCMH-like_sf"/>
</dbReference>
<evidence type="ECO:0000256" key="3">
    <source>
        <dbReference type="ARBA" id="ARBA00023002"/>
    </source>
</evidence>
<dbReference type="SUPFAM" id="SSF55447">
    <property type="entry name" value="CO dehydrogenase flavoprotein C-terminal domain-like"/>
    <property type="match status" value="1"/>
</dbReference>
<evidence type="ECO:0000313" key="6">
    <source>
        <dbReference type="Proteomes" id="UP000824201"/>
    </source>
</evidence>
<dbReference type="Proteomes" id="UP000824201">
    <property type="component" value="Unassembled WGS sequence"/>
</dbReference>
<comment type="caution">
    <text evidence="5">The sequence shown here is derived from an EMBL/GenBank/DDBJ whole genome shotgun (WGS) entry which is preliminary data.</text>
</comment>
<dbReference type="PANTHER" id="PTHR42659:SF2">
    <property type="entry name" value="XANTHINE DEHYDROGENASE SUBUNIT C-RELATED"/>
    <property type="match status" value="1"/>
</dbReference>
<proteinExistence type="predicted"/>
<dbReference type="PANTHER" id="PTHR42659">
    <property type="entry name" value="XANTHINE DEHYDROGENASE SUBUNIT C-RELATED"/>
    <property type="match status" value="1"/>
</dbReference>
<dbReference type="Gene3D" id="3.30.390.50">
    <property type="entry name" value="CO dehydrogenase flavoprotein, C-terminal domain"/>
    <property type="match status" value="1"/>
</dbReference>
<keyword evidence="3" id="KW-0560">Oxidoreductase</keyword>
<evidence type="ECO:0000256" key="1">
    <source>
        <dbReference type="ARBA" id="ARBA00022630"/>
    </source>
</evidence>
<reference evidence="5" key="2">
    <citation type="journal article" date="2021" name="PeerJ">
        <title>Extensive microbial diversity within the chicken gut microbiome revealed by metagenomics and culture.</title>
        <authorList>
            <person name="Gilroy R."/>
            <person name="Ravi A."/>
            <person name="Getino M."/>
            <person name="Pursley I."/>
            <person name="Horton D.L."/>
            <person name="Alikhan N.F."/>
            <person name="Baker D."/>
            <person name="Gharbi K."/>
            <person name="Hall N."/>
            <person name="Watson M."/>
            <person name="Adriaenssens E.M."/>
            <person name="Foster-Nyarko E."/>
            <person name="Jarju S."/>
            <person name="Secka A."/>
            <person name="Antonio M."/>
            <person name="Oren A."/>
            <person name="Chaudhuri R.R."/>
            <person name="La Ragione R."/>
            <person name="Hildebrand F."/>
            <person name="Pallen M.J."/>
        </authorList>
    </citation>
    <scope>NUCLEOTIDE SEQUENCE</scope>
    <source>
        <strain evidence="5">ChiW13-3771</strain>
    </source>
</reference>
<dbReference type="Pfam" id="PF03450">
    <property type="entry name" value="CO_deh_flav_C"/>
    <property type="match status" value="1"/>
</dbReference>
<dbReference type="InterPro" id="IPR016166">
    <property type="entry name" value="FAD-bd_PCMH"/>
</dbReference>
<dbReference type="InterPro" id="IPR051312">
    <property type="entry name" value="Diverse_Substr_Oxidored"/>
</dbReference>
<feature type="domain" description="FAD-binding PCMH-type" evidence="4">
    <location>
        <begin position="1"/>
        <end position="162"/>
    </location>
</feature>
<dbReference type="GO" id="GO:0071949">
    <property type="term" value="F:FAD binding"/>
    <property type="evidence" value="ECO:0007669"/>
    <property type="project" value="InterPro"/>
</dbReference>
<dbReference type="InterPro" id="IPR016169">
    <property type="entry name" value="FAD-bd_PCMH_sub2"/>
</dbReference>
<evidence type="ECO:0000256" key="2">
    <source>
        <dbReference type="ARBA" id="ARBA00022827"/>
    </source>
</evidence>
<protein>
    <submittedName>
        <fullName evidence="5">FAD binding domain-containing protein</fullName>
    </submittedName>
</protein>
<dbReference type="InterPro" id="IPR036683">
    <property type="entry name" value="CO_DH_flav_C_dom_sf"/>
</dbReference>
<gene>
    <name evidence="5" type="ORF">IAC96_03290</name>
</gene>
<organism evidence="5 6">
    <name type="scientific">Candidatus Fimimorpha faecalis</name>
    <dbReference type="NCBI Taxonomy" id="2840824"/>
    <lineage>
        <taxon>Bacteria</taxon>
        <taxon>Bacillati</taxon>
        <taxon>Bacillota</taxon>
        <taxon>Clostridia</taxon>
        <taxon>Eubacteriales</taxon>
        <taxon>Candidatus Fimimorpha</taxon>
    </lineage>
</organism>
<name>A0A9D1ECX1_9FIRM</name>
<dbReference type="Gene3D" id="3.30.465.10">
    <property type="match status" value="1"/>
</dbReference>
<dbReference type="Pfam" id="PF00941">
    <property type="entry name" value="FAD_binding_5"/>
    <property type="match status" value="1"/>
</dbReference>
<keyword evidence="1" id="KW-0285">Flavoprotein</keyword>
<dbReference type="SMART" id="SM01092">
    <property type="entry name" value="CO_deh_flav_C"/>
    <property type="match status" value="1"/>
</dbReference>
<dbReference type="InterPro" id="IPR002346">
    <property type="entry name" value="Mopterin_DH_FAD-bd"/>
</dbReference>
<dbReference type="PROSITE" id="PS51387">
    <property type="entry name" value="FAD_PCMH"/>
    <property type="match status" value="1"/>
</dbReference>
<dbReference type="InterPro" id="IPR005107">
    <property type="entry name" value="CO_DH_flav_C"/>
</dbReference>
<dbReference type="SUPFAM" id="SSF56176">
    <property type="entry name" value="FAD-binding/transporter-associated domain-like"/>
    <property type="match status" value="1"/>
</dbReference>
<evidence type="ECO:0000259" key="4">
    <source>
        <dbReference type="PROSITE" id="PS51387"/>
    </source>
</evidence>
<reference evidence="5" key="1">
    <citation type="submission" date="2020-10" db="EMBL/GenBank/DDBJ databases">
        <authorList>
            <person name="Gilroy R."/>
        </authorList>
    </citation>
    <scope>NUCLEOTIDE SEQUENCE</scope>
    <source>
        <strain evidence="5">ChiW13-3771</strain>
    </source>
</reference>
<accession>A0A9D1ECX1</accession>
<dbReference type="GO" id="GO:0016491">
    <property type="term" value="F:oxidoreductase activity"/>
    <property type="evidence" value="ECO:0007669"/>
    <property type="project" value="UniProtKB-KW"/>
</dbReference>
<keyword evidence="2" id="KW-0274">FAD</keyword>
<sequence>MLKIKNYVMPTTMEEAYELNKKASSRILGGCGWIKMSKNPIGTAIDLSALGLDQIEEKEDCFVIGAMVSLRQLECHEGLNQMTQGAIRECVRHIVGVQFRNCATVGGSIFGRFGFSDVLTCFLALDTEVELYPSGRISLSEFVCQPKNREILTHIIIKKEPCEIVYLSQRNSATDFPVLACAVAWRNGRMMASVGARPMRAKVVVDETQLIQDYANEKECEQFAEMAAETLCFQSNMRASAEYRNYITKVLIKRACRIMAQRRNEQ</sequence>